<dbReference type="AlphaFoldDB" id="A0A7S4HFA7"/>
<evidence type="ECO:0000256" key="1">
    <source>
        <dbReference type="SAM" id="SignalP"/>
    </source>
</evidence>
<sequence>MTQWFVLLLFTHPLVAGAFFYTDLAKPRVPNAAVSKSQGVEEPALRQSSVVSLAHELGATSWQKMGLVRDVWVKGETVQDKSVGKRRVLSVADGVQWQEMGLARSVFIIGLKERSNAPVNEVVGATPSVVKLGPTLPALTASVYQILAPKPAVAPVKLRVLDKHE</sequence>
<reference evidence="2" key="1">
    <citation type="submission" date="2021-01" db="EMBL/GenBank/DDBJ databases">
        <authorList>
            <person name="Corre E."/>
            <person name="Pelletier E."/>
            <person name="Niang G."/>
            <person name="Scheremetjew M."/>
            <person name="Finn R."/>
            <person name="Kale V."/>
            <person name="Holt S."/>
            <person name="Cochrane G."/>
            <person name="Meng A."/>
            <person name="Brown T."/>
            <person name="Cohen L."/>
        </authorList>
    </citation>
    <scope>NUCLEOTIDE SEQUENCE</scope>
    <source>
        <strain evidence="2">UIO037</strain>
    </source>
</reference>
<proteinExistence type="predicted"/>
<dbReference type="EMBL" id="HBKO01005499">
    <property type="protein sequence ID" value="CAE2197319.1"/>
    <property type="molecule type" value="Transcribed_RNA"/>
</dbReference>
<keyword evidence="1" id="KW-0732">Signal</keyword>
<feature type="chain" id="PRO_5031077692" evidence="1">
    <location>
        <begin position="18"/>
        <end position="165"/>
    </location>
</feature>
<feature type="signal peptide" evidence="1">
    <location>
        <begin position="1"/>
        <end position="17"/>
    </location>
</feature>
<accession>A0A7S4HFA7</accession>
<protein>
    <submittedName>
        <fullName evidence="2">Uncharacterized protein</fullName>
    </submittedName>
</protein>
<gene>
    <name evidence="2" type="ORF">CPOL0286_LOCUS2673</name>
</gene>
<evidence type="ECO:0000313" key="2">
    <source>
        <dbReference type="EMBL" id="CAE2197319.1"/>
    </source>
</evidence>
<name>A0A7S4HFA7_9EUKA</name>
<organism evidence="2">
    <name type="scientific">Prymnesium polylepis</name>
    <dbReference type="NCBI Taxonomy" id="72548"/>
    <lineage>
        <taxon>Eukaryota</taxon>
        <taxon>Haptista</taxon>
        <taxon>Haptophyta</taxon>
        <taxon>Prymnesiophyceae</taxon>
        <taxon>Prymnesiales</taxon>
        <taxon>Prymnesiaceae</taxon>
        <taxon>Prymnesium</taxon>
    </lineage>
</organism>